<evidence type="ECO:0000313" key="1">
    <source>
        <dbReference type="EMBL" id="EER74332.1"/>
    </source>
</evidence>
<dbReference type="Proteomes" id="UP000004528">
    <property type="component" value="Unassembled WGS sequence"/>
</dbReference>
<dbReference type="EMBL" id="ACKU01000026">
    <property type="protein sequence ID" value="EER74332.1"/>
    <property type="molecule type" value="Genomic_DNA"/>
</dbReference>
<gene>
    <name evidence="1" type="ORF">HMPREF0877_1433</name>
</gene>
<dbReference type="AlphaFoldDB" id="C5RBT7"/>
<evidence type="ECO:0000313" key="2">
    <source>
        <dbReference type="Proteomes" id="UP000004528"/>
    </source>
</evidence>
<proteinExistence type="predicted"/>
<protein>
    <submittedName>
        <fullName evidence="1">Uncharacterized protein</fullName>
    </submittedName>
</protein>
<dbReference type="OrthoDB" id="9963779at2"/>
<sequence length="134" mass="15137">MTSLILGINLINLSVHADDGLKQIDPKKTYLDPTEVYMGAPDEEKIILMGSTSYVSNPDKKYDYVNYKDGKFRLATTAGHMRRVLKEAGISLHTAQTTQQESVRIYQIGVIQDLEIFNNNIKLPVHLARTLMNK</sequence>
<keyword evidence="2" id="KW-1185">Reference proteome</keyword>
<name>C5RBT7_WEIPA</name>
<reference evidence="1 2" key="1">
    <citation type="submission" date="2009-04" db="EMBL/GenBank/DDBJ databases">
        <authorList>
            <person name="Qin X."/>
            <person name="Bachman B."/>
            <person name="Battles P."/>
            <person name="Bell A."/>
            <person name="Bess C."/>
            <person name="Bickham C."/>
            <person name="Chaboub L."/>
            <person name="Chen D."/>
            <person name="Coyle M."/>
            <person name="Deiros D.R."/>
            <person name="Dinh H."/>
            <person name="Forbes L."/>
            <person name="Fowler G."/>
            <person name="Francisco L."/>
            <person name="Fu Q."/>
            <person name="Gubbala S."/>
            <person name="Hale W."/>
            <person name="Han Y."/>
            <person name="Hemphill L."/>
            <person name="Highlander S.K."/>
            <person name="Hirani K."/>
            <person name="Hogues M."/>
            <person name="Jackson L."/>
            <person name="Jakkamsetti A."/>
            <person name="Javaid M."/>
            <person name="Jiang H."/>
            <person name="Korchina V."/>
            <person name="Kovar C."/>
            <person name="Lara F."/>
            <person name="Lee S."/>
            <person name="Mata R."/>
            <person name="Mathew T."/>
            <person name="Moen C."/>
            <person name="Morales K."/>
            <person name="Munidasa M."/>
            <person name="Nazareth L."/>
            <person name="Ngo R."/>
            <person name="Nguyen L."/>
            <person name="Okwuonu G."/>
            <person name="Ongeri F."/>
            <person name="Patil S."/>
            <person name="Petrosino J."/>
            <person name="Pham C."/>
            <person name="Pham P."/>
            <person name="Pu L.-L."/>
            <person name="Puazo M."/>
            <person name="Raj R."/>
            <person name="Reid J."/>
            <person name="Rouhana J."/>
            <person name="Saada N."/>
            <person name="Shang Y."/>
            <person name="Simmons D."/>
            <person name="Thornton R."/>
            <person name="Warren J."/>
            <person name="Weissenberger G."/>
            <person name="Zhang J."/>
            <person name="Zhang L."/>
            <person name="Zhou C."/>
            <person name="Zhu D."/>
            <person name="Muzny D."/>
            <person name="Worley K."/>
            <person name="Gibbs R."/>
        </authorList>
    </citation>
    <scope>NUCLEOTIDE SEQUENCE [LARGE SCALE GENOMIC DNA]</scope>
    <source>
        <strain evidence="1 2">ATCC 33313</strain>
    </source>
</reference>
<dbReference type="STRING" id="585506.HMPREF0877_1433"/>
<comment type="caution">
    <text evidence="1">The sequence shown here is derived from an EMBL/GenBank/DDBJ whole genome shotgun (WGS) entry which is preliminary data.</text>
</comment>
<dbReference type="RefSeq" id="WP_002827206.1">
    <property type="nucleotide sequence ID" value="NZ_GG697128.1"/>
</dbReference>
<dbReference type="HOGENOM" id="CLU_1895345_0_0_9"/>
<accession>C5RBT7</accession>
<organism evidence="1 2">
    <name type="scientific">Weissella paramesenteroides ATCC 33313</name>
    <dbReference type="NCBI Taxonomy" id="585506"/>
    <lineage>
        <taxon>Bacteria</taxon>
        <taxon>Bacillati</taxon>
        <taxon>Bacillota</taxon>
        <taxon>Bacilli</taxon>
        <taxon>Lactobacillales</taxon>
        <taxon>Lactobacillaceae</taxon>
        <taxon>Weissella</taxon>
    </lineage>
</organism>